<dbReference type="GO" id="GO:0016805">
    <property type="term" value="F:dipeptidase activity"/>
    <property type="evidence" value="ECO:0007669"/>
    <property type="project" value="UniProtKB-KW"/>
</dbReference>
<dbReference type="Pfam" id="PF01546">
    <property type="entry name" value="Peptidase_M20"/>
    <property type="match status" value="1"/>
</dbReference>
<evidence type="ECO:0000256" key="2">
    <source>
        <dbReference type="ARBA" id="ARBA00006247"/>
    </source>
</evidence>
<dbReference type="InterPro" id="IPR010964">
    <property type="entry name" value="M20A_pepV-rel"/>
</dbReference>
<dbReference type="SUPFAM" id="SSF53187">
    <property type="entry name" value="Zn-dependent exopeptidases"/>
    <property type="match status" value="1"/>
</dbReference>
<dbReference type="NCBIfam" id="TIGR01887">
    <property type="entry name" value="dipeptidaselike"/>
    <property type="match status" value="1"/>
</dbReference>
<dbReference type="Gene3D" id="3.30.70.360">
    <property type="match status" value="2"/>
</dbReference>
<accession>A0A133XVR2</accession>
<comment type="similarity">
    <text evidence="2">Belongs to the peptidase M20A family.</text>
</comment>
<evidence type="ECO:0000256" key="8">
    <source>
        <dbReference type="ARBA" id="ARBA00023049"/>
    </source>
</evidence>
<evidence type="ECO:0000313" key="9">
    <source>
        <dbReference type="EMBL" id="KXB35026.1"/>
    </source>
</evidence>
<reference evidence="10" key="1">
    <citation type="submission" date="2016-01" db="EMBL/GenBank/DDBJ databases">
        <authorList>
            <person name="Mitreva M."/>
            <person name="Pepin K.H."/>
            <person name="Mihindukulasuriya K.A."/>
            <person name="Fulton R."/>
            <person name="Fronick C."/>
            <person name="O'Laughlin M."/>
            <person name="Miner T."/>
            <person name="Herter B."/>
            <person name="Rosa B.A."/>
            <person name="Cordes M."/>
            <person name="Tomlinson C."/>
            <person name="Wollam A."/>
            <person name="Palsikar V.B."/>
            <person name="Mardis E.R."/>
            <person name="Wilson R.K."/>
        </authorList>
    </citation>
    <scope>NUCLEOTIDE SEQUENCE [LARGE SCALE GENOMIC DNA]</scope>
    <source>
        <strain evidence="10">DNF00019</strain>
    </source>
</reference>
<evidence type="ECO:0000256" key="1">
    <source>
        <dbReference type="ARBA" id="ARBA00001947"/>
    </source>
</evidence>
<evidence type="ECO:0000256" key="7">
    <source>
        <dbReference type="ARBA" id="ARBA00022997"/>
    </source>
</evidence>
<keyword evidence="10" id="KW-1185">Reference proteome</keyword>
<keyword evidence="5" id="KW-0378">Hydrolase</keyword>
<dbReference type="Gene3D" id="3.40.630.10">
    <property type="entry name" value="Zn peptidases"/>
    <property type="match status" value="1"/>
</dbReference>
<keyword evidence="6" id="KW-0862">Zinc</keyword>
<dbReference type="GO" id="GO:0008237">
    <property type="term" value="F:metallopeptidase activity"/>
    <property type="evidence" value="ECO:0007669"/>
    <property type="project" value="UniProtKB-KW"/>
</dbReference>
<keyword evidence="8" id="KW-0482">Metalloprotease</keyword>
<dbReference type="GO" id="GO:0008777">
    <property type="term" value="F:acetylornithine deacetylase activity"/>
    <property type="evidence" value="ECO:0007669"/>
    <property type="project" value="TreeGrafter"/>
</dbReference>
<dbReference type="GO" id="GO:0006508">
    <property type="term" value="P:proteolysis"/>
    <property type="evidence" value="ECO:0007669"/>
    <property type="project" value="UniProtKB-KW"/>
</dbReference>
<dbReference type="OrthoDB" id="7055905at2"/>
<dbReference type="PANTHER" id="PTHR43808">
    <property type="entry name" value="ACETYLORNITHINE DEACETYLASE"/>
    <property type="match status" value="1"/>
</dbReference>
<organism evidence="9 10">
    <name type="scientific">Atopobium deltae</name>
    <dbReference type="NCBI Taxonomy" id="1393034"/>
    <lineage>
        <taxon>Bacteria</taxon>
        <taxon>Bacillati</taxon>
        <taxon>Actinomycetota</taxon>
        <taxon>Coriobacteriia</taxon>
        <taxon>Coriobacteriales</taxon>
        <taxon>Atopobiaceae</taxon>
        <taxon>Atopobium</taxon>
    </lineage>
</organism>
<dbReference type="PANTHER" id="PTHR43808:SF31">
    <property type="entry name" value="N-ACETYL-L-CITRULLINE DEACETYLASE"/>
    <property type="match status" value="1"/>
</dbReference>
<gene>
    <name evidence="9" type="ORF">HMPREF3192_00639</name>
</gene>
<proteinExistence type="inferred from homology"/>
<evidence type="ECO:0000313" key="10">
    <source>
        <dbReference type="Proteomes" id="UP000070675"/>
    </source>
</evidence>
<keyword evidence="7" id="KW-0224">Dipeptidase</keyword>
<comment type="caution">
    <text evidence="9">The sequence shown here is derived from an EMBL/GenBank/DDBJ whole genome shotgun (WGS) entry which is preliminary data.</text>
</comment>
<evidence type="ECO:0000256" key="5">
    <source>
        <dbReference type="ARBA" id="ARBA00022801"/>
    </source>
</evidence>
<dbReference type="SUPFAM" id="SSF55031">
    <property type="entry name" value="Bacterial exopeptidase dimerisation domain"/>
    <property type="match status" value="1"/>
</dbReference>
<evidence type="ECO:0000256" key="3">
    <source>
        <dbReference type="ARBA" id="ARBA00022670"/>
    </source>
</evidence>
<dbReference type="AlphaFoldDB" id="A0A133XVR2"/>
<dbReference type="PATRIC" id="fig|1393034.3.peg.620"/>
<dbReference type="PROSITE" id="PS00758">
    <property type="entry name" value="ARGE_DAPE_CPG2_1"/>
    <property type="match status" value="1"/>
</dbReference>
<evidence type="ECO:0000256" key="4">
    <source>
        <dbReference type="ARBA" id="ARBA00022723"/>
    </source>
</evidence>
<keyword evidence="4" id="KW-0479">Metal-binding</keyword>
<dbReference type="InterPro" id="IPR050072">
    <property type="entry name" value="Peptidase_M20A"/>
</dbReference>
<protein>
    <submittedName>
        <fullName evidence="9">Putative dipeptidase</fullName>
    </submittedName>
</protein>
<dbReference type="GO" id="GO:0008270">
    <property type="term" value="F:zinc ion binding"/>
    <property type="evidence" value="ECO:0007669"/>
    <property type="project" value="InterPro"/>
</dbReference>
<dbReference type="EMBL" id="LSCR01000007">
    <property type="protein sequence ID" value="KXB35026.1"/>
    <property type="molecule type" value="Genomic_DNA"/>
</dbReference>
<dbReference type="InterPro" id="IPR001261">
    <property type="entry name" value="ArgE/DapE_CS"/>
</dbReference>
<sequence length="499" mass="54670">MMDISQATITRYIDRHWDEIVQDIANVVAIPSVENIPHARPHAPFGPEVAQALEQGLEIACRLGLSTHNCEEYLGYADLLANAPRPSASESPAASDVVAFTSNTTDDVSDAVPISNNTKKQIAVFGHLDVVPAGPGWDFEPYALTKKEGYLCGRGVVDDKSPAILSLWAAHFFMEHPLERAHDLRVMLGTNEETHMNDAKYYNKHYPAPDFLFTPDSYWPVVIGEKGTYNGEISFDLQPQGRIVSFEGGTVRNAVASRAQAVIRARLDETPEVDGITPSDLGDGTIRLEAQGVGGHASLPQGTKSAIGMLGKYLYDHELYSPAEKTWFELQHRLYASWDGSLLGVDATDDVFSPLTIVSGVIGVRDGQLVQTIDARWPKSTNPDRISEQLTKVCQEHGARFCETHRGVCMYQDPQQEEIQALLSSFTQWSPEKLAPITLGGGTYAKHFPYAVAFGPEYEHEDGRPAWVGSIHGPNEAISEASLQRALAIYITALGKLLG</sequence>
<dbReference type="Proteomes" id="UP000070675">
    <property type="component" value="Unassembled WGS sequence"/>
</dbReference>
<dbReference type="RefSeq" id="WP_066305099.1">
    <property type="nucleotide sequence ID" value="NZ_KQ959487.1"/>
</dbReference>
<name>A0A133XVR2_9ACTN</name>
<dbReference type="GO" id="GO:0006526">
    <property type="term" value="P:L-arginine biosynthetic process"/>
    <property type="evidence" value="ECO:0007669"/>
    <property type="project" value="TreeGrafter"/>
</dbReference>
<comment type="cofactor">
    <cofactor evidence="1">
        <name>Zn(2+)</name>
        <dbReference type="ChEBI" id="CHEBI:29105"/>
    </cofactor>
</comment>
<dbReference type="InterPro" id="IPR036264">
    <property type="entry name" value="Bact_exopeptidase_dim_dom"/>
</dbReference>
<dbReference type="STRING" id="1393034.HMPREF3192_00639"/>
<evidence type="ECO:0000256" key="6">
    <source>
        <dbReference type="ARBA" id="ARBA00022833"/>
    </source>
</evidence>
<keyword evidence="3" id="KW-0645">Protease</keyword>
<dbReference type="InterPro" id="IPR002933">
    <property type="entry name" value="Peptidase_M20"/>
</dbReference>